<keyword evidence="4 5" id="KW-0472">Membrane</keyword>
<dbReference type="Pfam" id="PF07681">
    <property type="entry name" value="DoxX"/>
    <property type="match status" value="1"/>
</dbReference>
<accession>A0A512RRF7</accession>
<name>A0A512RRF7_9BACT</name>
<comment type="caution">
    <text evidence="6">The sequence shown here is derived from an EMBL/GenBank/DDBJ whole genome shotgun (WGS) entry which is preliminary data.</text>
</comment>
<proteinExistence type="predicted"/>
<dbReference type="AlphaFoldDB" id="A0A512RRF7"/>
<protein>
    <recommendedName>
        <fullName evidence="8">DoxX family protein</fullName>
    </recommendedName>
</protein>
<dbReference type="EMBL" id="BKAU01000006">
    <property type="protein sequence ID" value="GEP98272.1"/>
    <property type="molecule type" value="Genomic_DNA"/>
</dbReference>
<keyword evidence="2 5" id="KW-0812">Transmembrane</keyword>
<gene>
    <name evidence="6" type="ORF">CCY01nite_45320</name>
</gene>
<evidence type="ECO:0000256" key="1">
    <source>
        <dbReference type="ARBA" id="ARBA00004141"/>
    </source>
</evidence>
<evidence type="ECO:0000256" key="5">
    <source>
        <dbReference type="SAM" id="Phobius"/>
    </source>
</evidence>
<evidence type="ECO:0000256" key="3">
    <source>
        <dbReference type="ARBA" id="ARBA00022989"/>
    </source>
</evidence>
<feature type="transmembrane region" description="Helical" evidence="5">
    <location>
        <begin position="84"/>
        <end position="105"/>
    </location>
</feature>
<dbReference type="GO" id="GO:0016020">
    <property type="term" value="C:membrane"/>
    <property type="evidence" value="ECO:0007669"/>
    <property type="project" value="UniProtKB-SubCell"/>
</dbReference>
<dbReference type="Proteomes" id="UP000321436">
    <property type="component" value="Unassembled WGS sequence"/>
</dbReference>
<evidence type="ECO:0000313" key="6">
    <source>
        <dbReference type="EMBL" id="GEP98272.1"/>
    </source>
</evidence>
<evidence type="ECO:0000256" key="4">
    <source>
        <dbReference type="ARBA" id="ARBA00023136"/>
    </source>
</evidence>
<evidence type="ECO:0008006" key="8">
    <source>
        <dbReference type="Google" id="ProtNLM"/>
    </source>
</evidence>
<comment type="subcellular location">
    <subcellularLocation>
        <location evidence="1">Membrane</location>
        <topology evidence="1">Multi-pass membrane protein</topology>
    </subcellularLocation>
</comment>
<evidence type="ECO:0000256" key="2">
    <source>
        <dbReference type="ARBA" id="ARBA00022692"/>
    </source>
</evidence>
<feature type="transmembrane region" description="Helical" evidence="5">
    <location>
        <begin position="225"/>
        <end position="244"/>
    </location>
</feature>
<keyword evidence="7" id="KW-1185">Reference proteome</keyword>
<feature type="transmembrane region" description="Helical" evidence="5">
    <location>
        <begin position="157"/>
        <end position="176"/>
    </location>
</feature>
<feature type="transmembrane region" description="Helical" evidence="5">
    <location>
        <begin position="182"/>
        <end position="204"/>
    </location>
</feature>
<dbReference type="InterPro" id="IPR032808">
    <property type="entry name" value="DoxX"/>
</dbReference>
<feature type="transmembrane region" description="Helical" evidence="5">
    <location>
        <begin position="125"/>
        <end position="150"/>
    </location>
</feature>
<keyword evidence="3 5" id="KW-1133">Transmembrane helix</keyword>
<feature type="transmembrane region" description="Helical" evidence="5">
    <location>
        <begin position="44"/>
        <end position="64"/>
    </location>
</feature>
<organism evidence="6 7">
    <name type="scientific">Chitinophaga cymbidii</name>
    <dbReference type="NCBI Taxonomy" id="1096750"/>
    <lineage>
        <taxon>Bacteria</taxon>
        <taxon>Pseudomonadati</taxon>
        <taxon>Bacteroidota</taxon>
        <taxon>Chitinophagia</taxon>
        <taxon>Chitinophagales</taxon>
        <taxon>Chitinophagaceae</taxon>
        <taxon>Chitinophaga</taxon>
    </lineage>
</organism>
<sequence length="388" mass="44968">MVPFLSELEYSFWHAFVPWVTVHVLDMPPITVFPNGSGDTTYNYVHLLCLLALSLFIMLAWSVLDRKRDHYEGMHYWLRVMLRYYLAGTMITYGFAKIFHIQMGYPSLSQLVQPFGDKSPMGLAWSYVGFSKGFSAFAGWSEVIGGVFLFFRRTTALGAMICIAVMMNVVAMNFFFDVPVKLFSSVLLLMCFFLLAPDAGRLLNVLLLNRTAEPGLFRNFLPRRWMRITAVVIKILFIGATFYGEISSGLKRRYQWGDLRPKPPLYGIYNARLLVRNHDTLPMLLTDSSLCKQLIIQTPQRATVKFMNDSQEYWAFMVDTISRTATVFPYTDTLNKYKLSYKADSASLVLEGKLFEDSVYFQFSKQDIRSFRLMNRGFRWVNEYPYNR</sequence>
<evidence type="ECO:0000313" key="7">
    <source>
        <dbReference type="Proteomes" id="UP000321436"/>
    </source>
</evidence>
<reference evidence="6 7" key="1">
    <citation type="submission" date="2019-07" db="EMBL/GenBank/DDBJ databases">
        <title>Whole genome shotgun sequence of Chitinophaga cymbidii NBRC 109752.</title>
        <authorList>
            <person name="Hosoyama A."/>
            <person name="Uohara A."/>
            <person name="Ohji S."/>
            <person name="Ichikawa N."/>
        </authorList>
    </citation>
    <scope>NUCLEOTIDE SEQUENCE [LARGE SCALE GENOMIC DNA]</scope>
    <source>
        <strain evidence="6 7">NBRC 109752</strain>
    </source>
</reference>